<feature type="domain" description="Activator of Hsp90 ATPase homologue 1/2-like C-terminal" evidence="2">
    <location>
        <begin position="14"/>
        <end position="140"/>
    </location>
</feature>
<organism evidence="3 4">
    <name type="scientific">Roseomonas alba</name>
    <dbReference type="NCBI Taxonomy" id="2846776"/>
    <lineage>
        <taxon>Bacteria</taxon>
        <taxon>Pseudomonadati</taxon>
        <taxon>Pseudomonadota</taxon>
        <taxon>Alphaproteobacteria</taxon>
        <taxon>Acetobacterales</taxon>
        <taxon>Roseomonadaceae</taxon>
        <taxon>Roseomonas</taxon>
    </lineage>
</organism>
<protein>
    <submittedName>
        <fullName evidence="3">SRPBCC domain-containing protein</fullName>
    </submittedName>
</protein>
<gene>
    <name evidence="3" type="ORF">KPL78_24775</name>
</gene>
<keyword evidence="4" id="KW-1185">Reference proteome</keyword>
<dbReference type="Gene3D" id="3.30.530.20">
    <property type="match status" value="1"/>
</dbReference>
<comment type="caution">
    <text evidence="3">The sequence shown here is derived from an EMBL/GenBank/DDBJ whole genome shotgun (WGS) entry which is preliminary data.</text>
</comment>
<reference evidence="3 4" key="1">
    <citation type="submission" date="2021-07" db="EMBL/GenBank/DDBJ databases">
        <authorList>
            <person name="So Y."/>
        </authorList>
    </citation>
    <scope>NUCLEOTIDE SEQUENCE [LARGE SCALE GENOMIC DNA]</scope>
    <source>
        <strain evidence="3 4">HJA6</strain>
    </source>
</reference>
<dbReference type="InterPro" id="IPR023393">
    <property type="entry name" value="START-like_dom_sf"/>
</dbReference>
<dbReference type="Proteomes" id="UP001196565">
    <property type="component" value="Unassembled WGS sequence"/>
</dbReference>
<proteinExistence type="inferred from homology"/>
<dbReference type="Pfam" id="PF08327">
    <property type="entry name" value="AHSA1"/>
    <property type="match status" value="1"/>
</dbReference>
<accession>A0ABS7AFL7</accession>
<evidence type="ECO:0000313" key="4">
    <source>
        <dbReference type="Proteomes" id="UP001196565"/>
    </source>
</evidence>
<dbReference type="EMBL" id="JAHYBZ010000010">
    <property type="protein sequence ID" value="MBW6401097.1"/>
    <property type="molecule type" value="Genomic_DNA"/>
</dbReference>
<dbReference type="CDD" id="cd07814">
    <property type="entry name" value="SRPBCC_CalC_Aha1-like"/>
    <property type="match status" value="1"/>
</dbReference>
<evidence type="ECO:0000259" key="2">
    <source>
        <dbReference type="Pfam" id="PF08327"/>
    </source>
</evidence>
<evidence type="ECO:0000256" key="1">
    <source>
        <dbReference type="ARBA" id="ARBA00006817"/>
    </source>
</evidence>
<dbReference type="SUPFAM" id="SSF55961">
    <property type="entry name" value="Bet v1-like"/>
    <property type="match status" value="1"/>
</dbReference>
<sequence>MVAPSLTLVRRLRAAPERVFAAWTMAETLATWFGPHHTRVEEAEVDARPGGSFRVVLREDNGGRHEVAGRYLDITPDQGLVFTWAWQNAPERESRVTVRLRAIPEGTELTLTHDRFADEATATRHTRGWTESLERLAARFATEGMA</sequence>
<dbReference type="InterPro" id="IPR013538">
    <property type="entry name" value="ASHA1/2-like_C"/>
</dbReference>
<comment type="similarity">
    <text evidence="1">Belongs to the AHA1 family.</text>
</comment>
<name>A0ABS7AFL7_9PROT</name>
<evidence type="ECO:0000313" key="3">
    <source>
        <dbReference type="EMBL" id="MBW6401097.1"/>
    </source>
</evidence>